<dbReference type="SUPFAM" id="SSF57196">
    <property type="entry name" value="EGF/Laminin"/>
    <property type="match status" value="2"/>
</dbReference>
<dbReference type="InterPro" id="IPR000742">
    <property type="entry name" value="EGF"/>
</dbReference>
<proteinExistence type="predicted"/>
<gene>
    <name evidence="10" type="primary">LOC110976330</name>
</gene>
<feature type="disulfide bond" evidence="5">
    <location>
        <begin position="122"/>
        <end position="132"/>
    </location>
</feature>
<feature type="disulfide bond" evidence="5">
    <location>
        <begin position="140"/>
        <end position="149"/>
    </location>
</feature>
<dbReference type="InterPro" id="IPR001881">
    <property type="entry name" value="EGF-like_Ca-bd_dom"/>
</dbReference>
<evidence type="ECO:0000256" key="1">
    <source>
        <dbReference type="ARBA" id="ARBA00022729"/>
    </source>
</evidence>
<evidence type="ECO:0000259" key="8">
    <source>
        <dbReference type="PROSITE" id="PS51041"/>
    </source>
</evidence>
<dbReference type="OMA" id="PGWRRVH"/>
<feature type="domain" description="EGF-like" evidence="7">
    <location>
        <begin position="216"/>
        <end position="256"/>
    </location>
</feature>
<protein>
    <submittedName>
        <fullName evidence="10">Epidermal growth factor-like protein 7</fullName>
    </submittedName>
</protein>
<dbReference type="InterPro" id="IPR018097">
    <property type="entry name" value="EGF_Ca-bd_CS"/>
</dbReference>
<dbReference type="InterPro" id="IPR000152">
    <property type="entry name" value="EGF-type_Asp/Asn_hydroxyl_site"/>
</dbReference>
<dbReference type="KEGG" id="aplc:110976330"/>
<dbReference type="Pfam" id="PF07546">
    <property type="entry name" value="EMI"/>
    <property type="match status" value="1"/>
</dbReference>
<feature type="compositionally biased region" description="Basic and acidic residues" evidence="6">
    <location>
        <begin position="349"/>
        <end position="365"/>
    </location>
</feature>
<dbReference type="PROSITE" id="PS01186">
    <property type="entry name" value="EGF_2"/>
    <property type="match status" value="3"/>
</dbReference>
<feature type="disulfide bond" evidence="5">
    <location>
        <begin position="204"/>
        <end position="213"/>
    </location>
</feature>
<dbReference type="PROSITE" id="PS01187">
    <property type="entry name" value="EGF_CA"/>
    <property type="match status" value="1"/>
</dbReference>
<evidence type="ECO:0000256" key="4">
    <source>
        <dbReference type="ARBA" id="ARBA00023157"/>
    </source>
</evidence>
<evidence type="ECO:0000256" key="5">
    <source>
        <dbReference type="PROSITE-ProRule" id="PRU00076"/>
    </source>
</evidence>
<evidence type="ECO:0000256" key="3">
    <source>
        <dbReference type="ARBA" id="ARBA00023054"/>
    </source>
</evidence>
<dbReference type="PROSITE" id="PS51041">
    <property type="entry name" value="EMI"/>
    <property type="match status" value="1"/>
</dbReference>
<comment type="caution">
    <text evidence="5">Lacks conserved residue(s) required for the propagation of feature annotation.</text>
</comment>
<dbReference type="GO" id="GO:0005509">
    <property type="term" value="F:calcium ion binding"/>
    <property type="evidence" value="ECO:0007669"/>
    <property type="project" value="InterPro"/>
</dbReference>
<evidence type="ECO:0000256" key="2">
    <source>
        <dbReference type="ARBA" id="ARBA00022837"/>
    </source>
</evidence>
<dbReference type="GeneID" id="110976330"/>
<dbReference type="PANTHER" id="PTHR14949">
    <property type="entry name" value="EGF-LIKE-DOMAIN, MULTIPLE 7, 8"/>
    <property type="match status" value="1"/>
</dbReference>
<keyword evidence="3" id="KW-0175">Coiled coil</keyword>
<feature type="domain" description="EGF-like" evidence="7">
    <location>
        <begin position="182"/>
        <end position="214"/>
    </location>
</feature>
<dbReference type="GO" id="GO:0005102">
    <property type="term" value="F:signaling receptor binding"/>
    <property type="evidence" value="ECO:0007669"/>
    <property type="project" value="TreeGrafter"/>
</dbReference>
<feature type="domain" description="EMI" evidence="8">
    <location>
        <begin position="36"/>
        <end position="119"/>
    </location>
</feature>
<evidence type="ECO:0000313" key="10">
    <source>
        <dbReference type="RefSeq" id="XP_022085204.1"/>
    </source>
</evidence>
<feature type="disulfide bond" evidence="5">
    <location>
        <begin position="186"/>
        <end position="196"/>
    </location>
</feature>
<dbReference type="InterPro" id="IPR050969">
    <property type="entry name" value="Dev_Signal_Modulators"/>
</dbReference>
<dbReference type="SMART" id="SM00179">
    <property type="entry name" value="EGF_CA"/>
    <property type="match status" value="2"/>
</dbReference>
<evidence type="ECO:0000259" key="7">
    <source>
        <dbReference type="PROSITE" id="PS50026"/>
    </source>
</evidence>
<name>A0A8B7XWF6_ACAPL</name>
<dbReference type="PANTHER" id="PTHR14949:SF56">
    <property type="entry name" value="EGF-LIKE-DOMAIN, MULTIPLE 7"/>
    <property type="match status" value="1"/>
</dbReference>
<feature type="domain" description="EGF-like" evidence="7">
    <location>
        <begin position="118"/>
        <end position="150"/>
    </location>
</feature>
<dbReference type="Proteomes" id="UP000694845">
    <property type="component" value="Unplaced"/>
</dbReference>
<reference evidence="10" key="1">
    <citation type="submission" date="2025-08" db="UniProtKB">
        <authorList>
            <consortium name="RefSeq"/>
        </authorList>
    </citation>
    <scope>IDENTIFICATION</scope>
</reference>
<dbReference type="CTD" id="51162"/>
<dbReference type="InterPro" id="IPR011489">
    <property type="entry name" value="EMI_domain"/>
</dbReference>
<sequence>MWGFRLRPSMGCAALLAGVLGMFLVNNVDAYLHRYGRHVCTSASTNEVSPGVIVESYCQPYFKPYFARCEPQGQLCTKYQTVYRMAYRTRKIPQESRGPKYVCCPGWKQHNPQANSCNEPVCSIECRHGGRCVAPESCACPQGYSGQYCEEVSCNVECANGGFCLTPDTCSCTGGWQGESCQEALCLRACENGGRCVQPDSCACPNGWTGRYCHEDVNECETDSHGCHHRCRNSDGGYTCSCHPGFTLDEDGLSCSICLTCSPEYVALQEKVKRIEQNLGVMQAESATREEATVKVVNMPLNDEQVSKIELITSLSEQISMLEERLEDCTCKDYQSGQRQYPRRRLNRDRRSEDKKRTHSENTNL</sequence>
<dbReference type="PROSITE" id="PS00022">
    <property type="entry name" value="EGF_1"/>
    <property type="match status" value="2"/>
</dbReference>
<dbReference type="RefSeq" id="XP_022085204.1">
    <property type="nucleotide sequence ID" value="XM_022229512.1"/>
</dbReference>
<feature type="region of interest" description="Disordered" evidence="6">
    <location>
        <begin position="337"/>
        <end position="365"/>
    </location>
</feature>
<keyword evidence="9" id="KW-1185">Reference proteome</keyword>
<dbReference type="PROSITE" id="PS50026">
    <property type="entry name" value="EGF_3"/>
    <property type="match status" value="3"/>
</dbReference>
<dbReference type="GO" id="GO:0009986">
    <property type="term" value="C:cell surface"/>
    <property type="evidence" value="ECO:0007669"/>
    <property type="project" value="TreeGrafter"/>
</dbReference>
<dbReference type="Pfam" id="PF14670">
    <property type="entry name" value="FXa_inhibition"/>
    <property type="match status" value="1"/>
</dbReference>
<dbReference type="AlphaFoldDB" id="A0A8B7XWF6"/>
<accession>A0A8B7XWF6</accession>
<evidence type="ECO:0000256" key="6">
    <source>
        <dbReference type="SAM" id="MobiDB-lite"/>
    </source>
</evidence>
<dbReference type="OrthoDB" id="155976at2759"/>
<keyword evidence="4 5" id="KW-1015">Disulfide bond</keyword>
<keyword evidence="5" id="KW-0245">EGF-like domain</keyword>
<keyword evidence="1" id="KW-0732">Signal</keyword>
<dbReference type="PROSITE" id="PS00010">
    <property type="entry name" value="ASX_HYDROXYL"/>
    <property type="match status" value="1"/>
</dbReference>
<dbReference type="Gene3D" id="2.10.25.10">
    <property type="entry name" value="Laminin"/>
    <property type="match status" value="4"/>
</dbReference>
<dbReference type="GO" id="GO:0005576">
    <property type="term" value="C:extracellular region"/>
    <property type="evidence" value="ECO:0007669"/>
    <property type="project" value="TreeGrafter"/>
</dbReference>
<dbReference type="Pfam" id="PF00008">
    <property type="entry name" value="EGF"/>
    <property type="match status" value="1"/>
</dbReference>
<evidence type="ECO:0000313" key="9">
    <source>
        <dbReference type="Proteomes" id="UP000694845"/>
    </source>
</evidence>
<organism evidence="9 10">
    <name type="scientific">Acanthaster planci</name>
    <name type="common">Crown-of-thorns starfish</name>
    <dbReference type="NCBI Taxonomy" id="133434"/>
    <lineage>
        <taxon>Eukaryota</taxon>
        <taxon>Metazoa</taxon>
        <taxon>Echinodermata</taxon>
        <taxon>Eleutherozoa</taxon>
        <taxon>Asterozoa</taxon>
        <taxon>Asteroidea</taxon>
        <taxon>Valvatacea</taxon>
        <taxon>Valvatida</taxon>
        <taxon>Acanthasteridae</taxon>
        <taxon>Acanthaster</taxon>
    </lineage>
</organism>
<keyword evidence="2" id="KW-0106">Calcium</keyword>
<dbReference type="SMART" id="SM00181">
    <property type="entry name" value="EGF"/>
    <property type="match status" value="4"/>
</dbReference>